<organism evidence="2 3">
    <name type="scientific">Candidatus Fimicola merdigallinarum</name>
    <dbReference type="NCBI Taxonomy" id="2840819"/>
    <lineage>
        <taxon>Bacteria</taxon>
        <taxon>Bacillati</taxon>
        <taxon>Bacillota</taxon>
        <taxon>Clostridia</taxon>
        <taxon>Lachnospirales</taxon>
        <taxon>Lachnospiraceae</taxon>
        <taxon>Lachnospiraceae incertae sedis</taxon>
        <taxon>Candidatus Fimicola</taxon>
    </lineage>
</organism>
<protein>
    <submittedName>
        <fullName evidence="2">DUF4352 domain-containing protein</fullName>
    </submittedName>
</protein>
<dbReference type="Pfam" id="PF07833">
    <property type="entry name" value="Cu_amine_oxidN1"/>
    <property type="match status" value="1"/>
</dbReference>
<evidence type="ECO:0000259" key="1">
    <source>
        <dbReference type="Pfam" id="PF07833"/>
    </source>
</evidence>
<evidence type="ECO:0000313" key="3">
    <source>
        <dbReference type="Proteomes" id="UP000823611"/>
    </source>
</evidence>
<sequence>MKFKSAIFGFIAGAVTVATLGTAIGADTVVVGTLKPNISFKIDGEIKKAPHSMTPINYNGYTYVPVRYISEMLGCNVDWNAYGDMVIVDFPEDRIKEVVREVEKIVYVDSSDKVDGTVYKTLPVRLVTSDAEINVTGITRDDVLNTTKVMLKVKNTESENRNIQLDQDRCVLIADGKEYNLTERVSYTDSRWYNNIRSDKEVEGYLTFDLVPEDVKEFTLKLVTTKNGKSTTSTINFIK</sequence>
<feature type="domain" description="Copper amine oxidase-like N-terminal" evidence="1">
    <location>
        <begin position="50"/>
        <end position="98"/>
    </location>
</feature>
<name>A0A9D9H440_9FIRM</name>
<dbReference type="Proteomes" id="UP000823611">
    <property type="component" value="Unassembled WGS sequence"/>
</dbReference>
<gene>
    <name evidence="2" type="ORF">IAC55_03990</name>
</gene>
<reference evidence="2" key="1">
    <citation type="submission" date="2020-10" db="EMBL/GenBank/DDBJ databases">
        <authorList>
            <person name="Gilroy R."/>
        </authorList>
    </citation>
    <scope>NUCLEOTIDE SEQUENCE</scope>
    <source>
        <strain evidence="2">F6-4510</strain>
    </source>
</reference>
<comment type="caution">
    <text evidence="2">The sequence shown here is derived from an EMBL/GenBank/DDBJ whole genome shotgun (WGS) entry which is preliminary data.</text>
</comment>
<dbReference type="EMBL" id="JADIMX010000078">
    <property type="protein sequence ID" value="MBO8434467.1"/>
    <property type="molecule type" value="Genomic_DNA"/>
</dbReference>
<dbReference type="InterPro" id="IPR036582">
    <property type="entry name" value="Mao_N_sf"/>
</dbReference>
<accession>A0A9D9H440</accession>
<reference evidence="2" key="2">
    <citation type="journal article" date="2021" name="PeerJ">
        <title>Extensive microbial diversity within the chicken gut microbiome revealed by metagenomics and culture.</title>
        <authorList>
            <person name="Gilroy R."/>
            <person name="Ravi A."/>
            <person name="Getino M."/>
            <person name="Pursley I."/>
            <person name="Horton D.L."/>
            <person name="Alikhan N.F."/>
            <person name="Baker D."/>
            <person name="Gharbi K."/>
            <person name="Hall N."/>
            <person name="Watson M."/>
            <person name="Adriaenssens E.M."/>
            <person name="Foster-Nyarko E."/>
            <person name="Jarju S."/>
            <person name="Secka A."/>
            <person name="Antonio M."/>
            <person name="Oren A."/>
            <person name="Chaudhuri R.R."/>
            <person name="La Ragione R."/>
            <person name="Hildebrand F."/>
            <person name="Pallen M.J."/>
        </authorList>
    </citation>
    <scope>NUCLEOTIDE SEQUENCE</scope>
    <source>
        <strain evidence="2">F6-4510</strain>
    </source>
</reference>
<proteinExistence type="predicted"/>
<evidence type="ECO:0000313" key="2">
    <source>
        <dbReference type="EMBL" id="MBO8434467.1"/>
    </source>
</evidence>
<dbReference type="AlphaFoldDB" id="A0A9D9H440"/>
<dbReference type="InterPro" id="IPR012854">
    <property type="entry name" value="Cu_amine_oxidase-like_N"/>
</dbReference>
<dbReference type="SUPFAM" id="SSF55383">
    <property type="entry name" value="Copper amine oxidase, domain N"/>
    <property type="match status" value="1"/>
</dbReference>